<evidence type="ECO:0000313" key="2">
    <source>
        <dbReference type="Proteomes" id="UP000821865"/>
    </source>
</evidence>
<proteinExistence type="predicted"/>
<evidence type="ECO:0000313" key="1">
    <source>
        <dbReference type="EMBL" id="KAH7966617.1"/>
    </source>
</evidence>
<comment type="caution">
    <text evidence="1">The sequence shown here is derived from an EMBL/GenBank/DDBJ whole genome shotgun (WGS) entry which is preliminary data.</text>
</comment>
<organism evidence="1 2">
    <name type="scientific">Dermacentor silvarum</name>
    <name type="common">Tick</name>
    <dbReference type="NCBI Taxonomy" id="543639"/>
    <lineage>
        <taxon>Eukaryota</taxon>
        <taxon>Metazoa</taxon>
        <taxon>Ecdysozoa</taxon>
        <taxon>Arthropoda</taxon>
        <taxon>Chelicerata</taxon>
        <taxon>Arachnida</taxon>
        <taxon>Acari</taxon>
        <taxon>Parasitiformes</taxon>
        <taxon>Ixodida</taxon>
        <taxon>Ixodoidea</taxon>
        <taxon>Ixodidae</taxon>
        <taxon>Rhipicephalinae</taxon>
        <taxon>Dermacentor</taxon>
    </lineage>
</organism>
<gene>
    <name evidence="1" type="ORF">HPB49_018031</name>
</gene>
<sequence length="159" mass="17658">MSIHTLLKATEYIERREQEAKHGYSSTMPIPVNLPKKKPKATKTQGNRTTHNELEKNRRAHFRTCLEKLKEMVPLGPEAIEPPHYARPAEQGQSIHQDTGGEGPQKSNGEGAADAQAEVPQAAAAPPGRLLLPAQPQEAQRERVQLWFIVLALVHLGNR</sequence>
<dbReference type="Proteomes" id="UP000821865">
    <property type="component" value="Chromosome 2"/>
</dbReference>
<reference evidence="1" key="1">
    <citation type="submission" date="2020-05" db="EMBL/GenBank/DDBJ databases">
        <title>Large-scale comparative analyses of tick genomes elucidate their genetic diversity and vector capacities.</title>
        <authorList>
            <person name="Jia N."/>
            <person name="Wang J."/>
            <person name="Shi W."/>
            <person name="Du L."/>
            <person name="Sun Y."/>
            <person name="Zhan W."/>
            <person name="Jiang J."/>
            <person name="Wang Q."/>
            <person name="Zhang B."/>
            <person name="Ji P."/>
            <person name="Sakyi L.B."/>
            <person name="Cui X."/>
            <person name="Yuan T."/>
            <person name="Jiang B."/>
            <person name="Yang W."/>
            <person name="Lam T.T.-Y."/>
            <person name="Chang Q."/>
            <person name="Ding S."/>
            <person name="Wang X."/>
            <person name="Zhu J."/>
            <person name="Ruan X."/>
            <person name="Zhao L."/>
            <person name="Wei J."/>
            <person name="Que T."/>
            <person name="Du C."/>
            <person name="Cheng J."/>
            <person name="Dai P."/>
            <person name="Han X."/>
            <person name="Huang E."/>
            <person name="Gao Y."/>
            <person name="Liu J."/>
            <person name="Shao H."/>
            <person name="Ye R."/>
            <person name="Li L."/>
            <person name="Wei W."/>
            <person name="Wang X."/>
            <person name="Wang C."/>
            <person name="Yang T."/>
            <person name="Huo Q."/>
            <person name="Li W."/>
            <person name="Guo W."/>
            <person name="Chen H."/>
            <person name="Zhou L."/>
            <person name="Ni X."/>
            <person name="Tian J."/>
            <person name="Zhou Y."/>
            <person name="Sheng Y."/>
            <person name="Liu T."/>
            <person name="Pan Y."/>
            <person name="Xia L."/>
            <person name="Li J."/>
            <person name="Zhao F."/>
            <person name="Cao W."/>
        </authorList>
    </citation>
    <scope>NUCLEOTIDE SEQUENCE</scope>
    <source>
        <strain evidence="1">Dsil-2018</strain>
    </source>
</reference>
<protein>
    <submittedName>
        <fullName evidence="1">Uncharacterized protein</fullName>
    </submittedName>
</protein>
<keyword evidence="2" id="KW-1185">Reference proteome</keyword>
<accession>A0ACB8DEM8</accession>
<name>A0ACB8DEM8_DERSI</name>
<dbReference type="EMBL" id="CM023471">
    <property type="protein sequence ID" value="KAH7966617.1"/>
    <property type="molecule type" value="Genomic_DNA"/>
</dbReference>